<dbReference type="EMBL" id="JASAOG010000144">
    <property type="protein sequence ID" value="KAK0047921.1"/>
    <property type="molecule type" value="Genomic_DNA"/>
</dbReference>
<feature type="region of interest" description="Disordered" evidence="1">
    <location>
        <begin position="1"/>
        <end position="70"/>
    </location>
</feature>
<evidence type="ECO:0000256" key="1">
    <source>
        <dbReference type="SAM" id="MobiDB-lite"/>
    </source>
</evidence>
<feature type="compositionally biased region" description="Low complexity" evidence="1">
    <location>
        <begin position="31"/>
        <end position="40"/>
    </location>
</feature>
<protein>
    <submittedName>
        <fullName evidence="2">Uncharacterized protein</fullName>
    </submittedName>
</protein>
<keyword evidence="3" id="KW-1185">Reference proteome</keyword>
<evidence type="ECO:0000313" key="3">
    <source>
        <dbReference type="Proteomes" id="UP001233172"/>
    </source>
</evidence>
<name>A0AAD8B4L7_BIOPF</name>
<proteinExistence type="predicted"/>
<evidence type="ECO:0000313" key="2">
    <source>
        <dbReference type="EMBL" id="KAK0047921.1"/>
    </source>
</evidence>
<gene>
    <name evidence="2" type="ORF">Bpfe_022720</name>
</gene>
<dbReference type="Proteomes" id="UP001233172">
    <property type="component" value="Unassembled WGS sequence"/>
</dbReference>
<reference evidence="2" key="2">
    <citation type="submission" date="2023-04" db="EMBL/GenBank/DDBJ databases">
        <authorList>
            <person name="Bu L."/>
            <person name="Lu L."/>
            <person name="Laidemitt M.R."/>
            <person name="Zhang S.M."/>
            <person name="Mutuku M."/>
            <person name="Mkoji G."/>
            <person name="Steinauer M."/>
            <person name="Loker E.S."/>
        </authorList>
    </citation>
    <scope>NUCLEOTIDE SEQUENCE</scope>
    <source>
        <strain evidence="2">KasaAsao</strain>
        <tissue evidence="2">Whole Snail</tissue>
    </source>
</reference>
<feature type="non-terminal residue" evidence="2">
    <location>
        <position position="1"/>
    </location>
</feature>
<organism evidence="2 3">
    <name type="scientific">Biomphalaria pfeifferi</name>
    <name type="common">Bloodfluke planorb</name>
    <name type="synonym">Freshwater snail</name>
    <dbReference type="NCBI Taxonomy" id="112525"/>
    <lineage>
        <taxon>Eukaryota</taxon>
        <taxon>Metazoa</taxon>
        <taxon>Spiralia</taxon>
        <taxon>Lophotrochozoa</taxon>
        <taxon>Mollusca</taxon>
        <taxon>Gastropoda</taxon>
        <taxon>Heterobranchia</taxon>
        <taxon>Euthyneura</taxon>
        <taxon>Panpulmonata</taxon>
        <taxon>Hygrophila</taxon>
        <taxon>Lymnaeoidea</taxon>
        <taxon>Planorbidae</taxon>
        <taxon>Biomphalaria</taxon>
    </lineage>
</organism>
<feature type="compositionally biased region" description="Basic and acidic residues" evidence="1">
    <location>
        <begin position="41"/>
        <end position="52"/>
    </location>
</feature>
<reference evidence="2" key="1">
    <citation type="journal article" date="2023" name="PLoS Negl. Trop. Dis.">
        <title>A genome sequence for Biomphalaria pfeifferi, the major vector snail for the human-infecting parasite Schistosoma mansoni.</title>
        <authorList>
            <person name="Bu L."/>
            <person name="Lu L."/>
            <person name="Laidemitt M.R."/>
            <person name="Zhang S.M."/>
            <person name="Mutuku M."/>
            <person name="Mkoji G."/>
            <person name="Steinauer M."/>
            <person name="Loker E.S."/>
        </authorList>
    </citation>
    <scope>NUCLEOTIDE SEQUENCE</scope>
    <source>
        <strain evidence="2">KasaAsao</strain>
    </source>
</reference>
<accession>A0AAD8B4L7</accession>
<comment type="caution">
    <text evidence="2">The sequence shown here is derived from an EMBL/GenBank/DDBJ whole genome shotgun (WGS) entry which is preliminary data.</text>
</comment>
<dbReference type="AlphaFoldDB" id="A0AAD8B4L7"/>
<sequence>VLGERLGASRLSAAVGRQHHSSFELHPITEPPSKSSPSAAPDKDTNKNKEAGAGDNLFYLRVGEPVKGRQ</sequence>